<sequence>MANWNQLQQQLRHQNNPVVFFDITIGSTEVGRMKMELFADVVPRTTENFRQFCTGEYKKDGVPIGYKGSTFHRVIKDFMIQGGDFVNGDGMGLTSIYGGAFPDENFQMKHDAAGLLSMANSGKDTNGCQFFITCARCDFLDGKHVVFGRILDGLLVMRKIENVPIGPNNKPKIPVIISQCGEM</sequence>
<dbReference type="PIRSF" id="PIRSF001467">
    <property type="entry name" value="Peptidylpro_ismrse"/>
    <property type="match status" value="1"/>
</dbReference>
<dbReference type="EC" id="5.2.1.8" evidence="15"/>
<evidence type="ECO:0000256" key="12">
    <source>
        <dbReference type="ARBA" id="ARBA00023242"/>
    </source>
</evidence>
<keyword evidence="12" id="KW-0539">Nucleus</keyword>
<dbReference type="AlphaFoldDB" id="A0A023GIS3"/>
<dbReference type="GO" id="GO:0016018">
    <property type="term" value="F:cyclosporin A binding"/>
    <property type="evidence" value="ECO:0007669"/>
    <property type="project" value="TreeGrafter"/>
</dbReference>
<dbReference type="GO" id="GO:0005737">
    <property type="term" value="C:cytoplasm"/>
    <property type="evidence" value="ECO:0007669"/>
    <property type="project" value="UniProtKB-SubCell"/>
</dbReference>
<protein>
    <recommendedName>
        <fullName evidence="15">Peptidyl-prolyl cis-trans isomerase</fullName>
        <shortName evidence="15">PPIase</shortName>
        <ecNumber evidence="15">5.2.1.8</ecNumber>
    </recommendedName>
</protein>
<dbReference type="Pfam" id="PF00160">
    <property type="entry name" value="Pro_isomerase"/>
    <property type="match status" value="1"/>
</dbReference>
<evidence type="ECO:0000256" key="4">
    <source>
        <dbReference type="ARBA" id="ARBA00022490"/>
    </source>
</evidence>
<dbReference type="PROSITE" id="PS00170">
    <property type="entry name" value="CSA_PPIASE_1"/>
    <property type="match status" value="1"/>
</dbReference>
<dbReference type="FunFam" id="2.40.100.10:FF:000017">
    <property type="entry name" value="Peptidyl-prolyl cis-trans isomerase"/>
    <property type="match status" value="1"/>
</dbReference>
<proteinExistence type="evidence at transcript level"/>
<dbReference type="InterPro" id="IPR029000">
    <property type="entry name" value="Cyclophilin-like_dom_sf"/>
</dbReference>
<dbReference type="GO" id="GO:0005681">
    <property type="term" value="C:spliceosomal complex"/>
    <property type="evidence" value="ECO:0007669"/>
    <property type="project" value="UniProtKB-KW"/>
</dbReference>
<evidence type="ECO:0000256" key="13">
    <source>
        <dbReference type="ARBA" id="ARBA00038512"/>
    </source>
</evidence>
<evidence type="ECO:0000256" key="10">
    <source>
        <dbReference type="ARBA" id="ARBA00023187"/>
    </source>
</evidence>
<keyword evidence="6" id="KW-0747">Spliceosome</keyword>
<dbReference type="InterPro" id="IPR024936">
    <property type="entry name" value="Cyclophilin-type_PPIase"/>
</dbReference>
<dbReference type="GO" id="GO:0006397">
    <property type="term" value="P:mRNA processing"/>
    <property type="evidence" value="ECO:0007669"/>
    <property type="project" value="UniProtKB-KW"/>
</dbReference>
<dbReference type="Gene3D" id="2.40.100.10">
    <property type="entry name" value="Cyclophilin-like"/>
    <property type="match status" value="1"/>
</dbReference>
<dbReference type="PROSITE" id="PS50072">
    <property type="entry name" value="CSA_PPIASE_2"/>
    <property type="match status" value="1"/>
</dbReference>
<evidence type="ECO:0000256" key="1">
    <source>
        <dbReference type="ARBA" id="ARBA00000971"/>
    </source>
</evidence>
<evidence type="ECO:0000256" key="9">
    <source>
        <dbReference type="ARBA" id="ARBA00023186"/>
    </source>
</evidence>
<evidence type="ECO:0000256" key="3">
    <source>
        <dbReference type="ARBA" id="ARBA00004496"/>
    </source>
</evidence>
<dbReference type="SUPFAM" id="SSF50891">
    <property type="entry name" value="Cyclophilin-like"/>
    <property type="match status" value="1"/>
</dbReference>
<keyword evidence="11 15" id="KW-0413">Isomerase</keyword>
<dbReference type="PANTHER" id="PTHR11071">
    <property type="entry name" value="PEPTIDYL-PROLYL CIS-TRANS ISOMERASE"/>
    <property type="match status" value="1"/>
</dbReference>
<feature type="domain" description="PPIase cyclophilin-type" evidence="16">
    <location>
        <begin position="20"/>
        <end position="182"/>
    </location>
</feature>
<evidence type="ECO:0000256" key="5">
    <source>
        <dbReference type="ARBA" id="ARBA00022664"/>
    </source>
</evidence>
<evidence type="ECO:0000259" key="16">
    <source>
        <dbReference type="PROSITE" id="PS50072"/>
    </source>
</evidence>
<comment type="function">
    <text evidence="15">PPIases accelerate the folding of proteins. It catalyzes the cis-trans isomerization of proline imidic peptide bonds in oligopeptides.</text>
</comment>
<evidence type="ECO:0000256" key="11">
    <source>
        <dbReference type="ARBA" id="ARBA00023235"/>
    </source>
</evidence>
<dbReference type="CDD" id="cd01926">
    <property type="entry name" value="cyclophilin_ABH_like"/>
    <property type="match status" value="1"/>
</dbReference>
<dbReference type="GO" id="GO:0003755">
    <property type="term" value="F:peptidyl-prolyl cis-trans isomerase activity"/>
    <property type="evidence" value="ECO:0007669"/>
    <property type="project" value="UniProtKB-UniRule"/>
</dbReference>
<comment type="function">
    <text evidence="14">PPIase that catalyzes the cis-trans isomerization of proline imidic peptide bonds in oligopeptides and may therefore assist protein folding. Participates in pre-mRNA splicing. May play a role in the assembly of the U4/U5/U6 tri-snRNP complex, one of the building blocks of the spliceosome. May act as a chaperone.</text>
</comment>
<evidence type="ECO:0000256" key="8">
    <source>
        <dbReference type="ARBA" id="ARBA00023110"/>
    </source>
</evidence>
<keyword evidence="9" id="KW-0143">Chaperone</keyword>
<keyword evidence="4" id="KW-0963">Cytoplasm</keyword>
<dbReference type="GO" id="GO:0008380">
    <property type="term" value="P:RNA splicing"/>
    <property type="evidence" value="ECO:0007669"/>
    <property type="project" value="UniProtKB-KW"/>
</dbReference>
<comment type="subcellular location">
    <subcellularLocation>
        <location evidence="3">Cytoplasm</location>
    </subcellularLocation>
    <subcellularLocation>
        <location evidence="2">Nucleus speckle</location>
    </subcellularLocation>
</comment>
<dbReference type="GO" id="GO:0006457">
    <property type="term" value="P:protein folding"/>
    <property type="evidence" value="ECO:0007669"/>
    <property type="project" value="InterPro"/>
</dbReference>
<reference evidence="17" key="1">
    <citation type="submission" date="2014-03" db="EMBL/GenBank/DDBJ databases">
        <title>The sialotranscriptome of Amblyomma triste, Amblyomma parvum and Amblyomma cajennense ticks, uncovered by 454-based RNA-seq.</title>
        <authorList>
            <person name="Garcia G.R."/>
            <person name="Gardinassi L.G."/>
            <person name="Ribeiro J.M."/>
            <person name="Anatriello E."/>
            <person name="Ferreira B.R."/>
            <person name="Moreira H.N."/>
            <person name="Mafra C."/>
            <person name="Olegario M.M."/>
            <person name="Szabo P.J."/>
            <person name="Miranda-Santos I.K."/>
            <person name="Maruyama S.R."/>
        </authorList>
    </citation>
    <scope>NUCLEOTIDE SEQUENCE</scope>
    <source>
        <strain evidence="17">Mato Grasso do Sul</strain>
        <tissue evidence="17">Salivary glands</tissue>
    </source>
</reference>
<comment type="similarity">
    <text evidence="13">Belongs to the cyclophilin-type PPIase family. PPIase H subfamily.</text>
</comment>
<dbReference type="InterPro" id="IPR002130">
    <property type="entry name" value="Cyclophilin-type_PPIase_dom"/>
</dbReference>
<organism evidence="17">
    <name type="scientific">Amblyomma triste</name>
    <name type="common">Neotropical tick</name>
    <dbReference type="NCBI Taxonomy" id="251400"/>
    <lineage>
        <taxon>Eukaryota</taxon>
        <taxon>Metazoa</taxon>
        <taxon>Ecdysozoa</taxon>
        <taxon>Arthropoda</taxon>
        <taxon>Chelicerata</taxon>
        <taxon>Arachnida</taxon>
        <taxon>Acari</taxon>
        <taxon>Parasitiformes</taxon>
        <taxon>Ixodida</taxon>
        <taxon>Ixodoidea</taxon>
        <taxon>Ixodidae</taxon>
        <taxon>Amblyomminae</taxon>
        <taxon>Amblyomma</taxon>
    </lineage>
</organism>
<dbReference type="EMBL" id="GBBM01002748">
    <property type="protein sequence ID" value="JAC32670.1"/>
    <property type="molecule type" value="mRNA"/>
</dbReference>
<evidence type="ECO:0000256" key="6">
    <source>
        <dbReference type="ARBA" id="ARBA00022728"/>
    </source>
</evidence>
<evidence type="ECO:0000256" key="15">
    <source>
        <dbReference type="RuleBase" id="RU363019"/>
    </source>
</evidence>
<name>A0A023GIS3_AMBTT</name>
<dbReference type="PRINTS" id="PR00153">
    <property type="entry name" value="CSAPPISMRASE"/>
</dbReference>
<evidence type="ECO:0000256" key="2">
    <source>
        <dbReference type="ARBA" id="ARBA00004324"/>
    </source>
</evidence>
<dbReference type="PANTHER" id="PTHR11071:SF561">
    <property type="entry name" value="PEPTIDYL-PROLYL CIS-TRANS ISOMERASE D-RELATED"/>
    <property type="match status" value="1"/>
</dbReference>
<dbReference type="InterPro" id="IPR020892">
    <property type="entry name" value="Cyclophilin-type_PPIase_CS"/>
</dbReference>
<evidence type="ECO:0000256" key="7">
    <source>
        <dbReference type="ARBA" id="ARBA00022990"/>
    </source>
</evidence>
<keyword evidence="8 15" id="KW-0697">Rotamase</keyword>
<dbReference type="GO" id="GO:0016607">
    <property type="term" value="C:nuclear speck"/>
    <property type="evidence" value="ECO:0007669"/>
    <property type="project" value="UniProtKB-SubCell"/>
</dbReference>
<evidence type="ECO:0000256" key="14">
    <source>
        <dbReference type="ARBA" id="ARBA00059766"/>
    </source>
</evidence>
<keyword evidence="7" id="KW-0007">Acetylation</keyword>
<keyword evidence="10" id="KW-0508">mRNA splicing</keyword>
<keyword evidence="5" id="KW-0507">mRNA processing</keyword>
<evidence type="ECO:0000313" key="17">
    <source>
        <dbReference type="EMBL" id="JAC32670.1"/>
    </source>
</evidence>
<comment type="catalytic activity">
    <reaction evidence="1 15">
        <text>[protein]-peptidylproline (omega=180) = [protein]-peptidylproline (omega=0)</text>
        <dbReference type="Rhea" id="RHEA:16237"/>
        <dbReference type="Rhea" id="RHEA-COMP:10747"/>
        <dbReference type="Rhea" id="RHEA-COMP:10748"/>
        <dbReference type="ChEBI" id="CHEBI:83833"/>
        <dbReference type="ChEBI" id="CHEBI:83834"/>
        <dbReference type="EC" id="5.2.1.8"/>
    </reaction>
</comment>
<accession>A0A023GIS3</accession>